<evidence type="ECO:0000256" key="6">
    <source>
        <dbReference type="ARBA" id="ARBA00022980"/>
    </source>
</evidence>
<evidence type="ECO:0000256" key="2">
    <source>
        <dbReference type="ARBA" id="ARBA00010401"/>
    </source>
</evidence>
<dbReference type="EC" id="2.7.7.9" evidence="3"/>
<dbReference type="GO" id="GO:0006011">
    <property type="term" value="P:UDP-alpha-D-glucose metabolic process"/>
    <property type="evidence" value="ECO:0007669"/>
    <property type="project" value="InterPro"/>
</dbReference>
<accession>A0AAV5MBK5</accession>
<dbReference type="Gene3D" id="3.40.50.10490">
    <property type="entry name" value="Glucose-6-phosphate isomerase like protein, domain 1"/>
    <property type="match status" value="1"/>
</dbReference>
<dbReference type="InterPro" id="IPR029044">
    <property type="entry name" value="Nucleotide-diphossugar_trans"/>
</dbReference>
<organism evidence="10 11">
    <name type="scientific">Rubroshorea leprosula</name>
    <dbReference type="NCBI Taxonomy" id="152421"/>
    <lineage>
        <taxon>Eukaryota</taxon>
        <taxon>Viridiplantae</taxon>
        <taxon>Streptophyta</taxon>
        <taxon>Embryophyta</taxon>
        <taxon>Tracheophyta</taxon>
        <taxon>Spermatophyta</taxon>
        <taxon>Magnoliopsida</taxon>
        <taxon>eudicotyledons</taxon>
        <taxon>Gunneridae</taxon>
        <taxon>Pentapetalae</taxon>
        <taxon>rosids</taxon>
        <taxon>malvids</taxon>
        <taxon>Malvales</taxon>
        <taxon>Dipterocarpaceae</taxon>
        <taxon>Rubroshorea</taxon>
    </lineage>
</organism>
<keyword evidence="6" id="KW-0689">Ribosomal protein</keyword>
<dbReference type="CDD" id="cd01425">
    <property type="entry name" value="RPS2"/>
    <property type="match status" value="1"/>
</dbReference>
<dbReference type="HAMAP" id="MF_00291_B">
    <property type="entry name" value="Ribosomal_uS2_B"/>
    <property type="match status" value="1"/>
</dbReference>
<evidence type="ECO:0000313" key="10">
    <source>
        <dbReference type="EMBL" id="GKV47258.1"/>
    </source>
</evidence>
<dbReference type="InterPro" id="IPR023591">
    <property type="entry name" value="Ribosomal_uS2_flav_dom_sf"/>
</dbReference>
<dbReference type="PANTHER" id="PTHR43511">
    <property type="match status" value="1"/>
</dbReference>
<dbReference type="GO" id="GO:0015935">
    <property type="term" value="C:small ribosomal subunit"/>
    <property type="evidence" value="ECO:0007669"/>
    <property type="project" value="InterPro"/>
</dbReference>
<evidence type="ECO:0000256" key="8">
    <source>
        <dbReference type="ARBA" id="ARBA00048128"/>
    </source>
</evidence>
<dbReference type="GO" id="GO:0006412">
    <property type="term" value="P:translation"/>
    <property type="evidence" value="ECO:0007669"/>
    <property type="project" value="InterPro"/>
</dbReference>
<dbReference type="Proteomes" id="UP001054252">
    <property type="component" value="Unassembled WGS sequence"/>
</dbReference>
<dbReference type="InterPro" id="IPR005706">
    <property type="entry name" value="Ribosomal_uS2_bac/mit/plastid"/>
</dbReference>
<dbReference type="GO" id="GO:0003735">
    <property type="term" value="F:structural constituent of ribosome"/>
    <property type="evidence" value="ECO:0007669"/>
    <property type="project" value="InterPro"/>
</dbReference>
<evidence type="ECO:0000256" key="7">
    <source>
        <dbReference type="ARBA" id="ARBA00023274"/>
    </source>
</evidence>
<evidence type="ECO:0000256" key="9">
    <source>
        <dbReference type="SAM" id="MobiDB-lite"/>
    </source>
</evidence>
<gene>
    <name evidence="10" type="ORF">SLEP1_g54172</name>
</gene>
<evidence type="ECO:0000256" key="5">
    <source>
        <dbReference type="ARBA" id="ARBA00022695"/>
    </source>
</evidence>
<feature type="region of interest" description="Disordered" evidence="9">
    <location>
        <begin position="210"/>
        <end position="230"/>
    </location>
</feature>
<protein>
    <recommendedName>
        <fullName evidence="3">UTP--glucose-1-phosphate uridylyltransferase</fullName>
        <ecNumber evidence="3">2.7.7.9</ecNumber>
    </recommendedName>
</protein>
<keyword evidence="4" id="KW-0808">Transferase</keyword>
<dbReference type="PROSITE" id="PS00962">
    <property type="entry name" value="RIBOSOMAL_S2_1"/>
    <property type="match status" value="1"/>
</dbReference>
<dbReference type="PRINTS" id="PR00395">
    <property type="entry name" value="RIBOSOMALS2"/>
</dbReference>
<name>A0AAV5MBK5_9ROSI</name>
<reference evidence="10 11" key="1">
    <citation type="journal article" date="2021" name="Commun. Biol.">
        <title>The genome of Shorea leprosula (Dipterocarpaceae) highlights the ecological relevance of drought in aseasonal tropical rainforests.</title>
        <authorList>
            <person name="Ng K.K.S."/>
            <person name="Kobayashi M.J."/>
            <person name="Fawcett J.A."/>
            <person name="Hatakeyama M."/>
            <person name="Paape T."/>
            <person name="Ng C.H."/>
            <person name="Ang C.C."/>
            <person name="Tnah L.H."/>
            <person name="Lee C.T."/>
            <person name="Nishiyama T."/>
            <person name="Sese J."/>
            <person name="O'Brien M.J."/>
            <person name="Copetti D."/>
            <person name="Mohd Noor M.I."/>
            <person name="Ong R.C."/>
            <person name="Putra M."/>
            <person name="Sireger I.Z."/>
            <person name="Indrioko S."/>
            <person name="Kosugi Y."/>
            <person name="Izuno A."/>
            <person name="Isagi Y."/>
            <person name="Lee S.L."/>
            <person name="Shimizu K.K."/>
        </authorList>
    </citation>
    <scope>NUCLEOTIDE SEQUENCE [LARGE SCALE GENOMIC DNA]</scope>
    <source>
        <strain evidence="10">214</strain>
    </source>
</reference>
<comment type="similarity">
    <text evidence="1">Belongs to the universal ribosomal protein uS2 family.</text>
</comment>
<dbReference type="InterPro" id="IPR018130">
    <property type="entry name" value="Ribosomal_uS2_CS"/>
</dbReference>
<dbReference type="InterPro" id="IPR002618">
    <property type="entry name" value="UDPGP_fam"/>
</dbReference>
<evidence type="ECO:0000256" key="1">
    <source>
        <dbReference type="ARBA" id="ARBA00006242"/>
    </source>
</evidence>
<dbReference type="InterPro" id="IPR016267">
    <property type="entry name" value="UDPGP_trans"/>
</dbReference>
<dbReference type="AlphaFoldDB" id="A0AAV5MBK5"/>
<dbReference type="SUPFAM" id="SSF52313">
    <property type="entry name" value="Ribosomal protein S2"/>
    <property type="match status" value="1"/>
</dbReference>
<evidence type="ECO:0000256" key="4">
    <source>
        <dbReference type="ARBA" id="ARBA00022679"/>
    </source>
</evidence>
<keyword evidence="7" id="KW-0687">Ribonucleoprotein</keyword>
<dbReference type="FunFam" id="2.160.10.10:FF:000001">
    <property type="entry name" value="UTP--glucose-1-phosphate uridylyltransferase"/>
    <property type="match status" value="1"/>
</dbReference>
<dbReference type="InterPro" id="IPR001865">
    <property type="entry name" value="Ribosomal_uS2"/>
</dbReference>
<comment type="caution">
    <text evidence="10">The sequence shown here is derived from an EMBL/GenBank/DDBJ whole genome shotgun (WGS) entry which is preliminary data.</text>
</comment>
<dbReference type="EMBL" id="BPVZ01000224">
    <property type="protein sequence ID" value="GKV47258.1"/>
    <property type="molecule type" value="Genomic_DNA"/>
</dbReference>
<evidence type="ECO:0000313" key="11">
    <source>
        <dbReference type="Proteomes" id="UP001054252"/>
    </source>
</evidence>
<dbReference type="Gene3D" id="3.90.550.10">
    <property type="entry name" value="Spore Coat Polysaccharide Biosynthesis Protein SpsA, Chain A"/>
    <property type="match status" value="1"/>
</dbReference>
<proteinExistence type="inferred from homology"/>
<comment type="similarity">
    <text evidence="2">Belongs to the UDPGP type 1 family.</text>
</comment>
<dbReference type="GO" id="GO:0003983">
    <property type="term" value="F:UTP:glucose-1-phosphate uridylyltransferase activity"/>
    <property type="evidence" value="ECO:0007669"/>
    <property type="project" value="UniProtKB-EC"/>
</dbReference>
<evidence type="ECO:0000256" key="3">
    <source>
        <dbReference type="ARBA" id="ARBA00012415"/>
    </source>
</evidence>
<keyword evidence="5" id="KW-0548">Nucleotidyltransferase</keyword>
<keyword evidence="11" id="KW-1185">Reference proteome</keyword>
<dbReference type="Pfam" id="PF01704">
    <property type="entry name" value="UDPGP"/>
    <property type="match status" value="1"/>
</dbReference>
<dbReference type="Pfam" id="PF00318">
    <property type="entry name" value="Ribosomal_S2"/>
    <property type="match status" value="2"/>
</dbReference>
<comment type="catalytic activity">
    <reaction evidence="8">
        <text>alpha-D-glucose 1-phosphate + UTP + H(+) = UDP-alpha-D-glucose + diphosphate</text>
        <dbReference type="Rhea" id="RHEA:19889"/>
        <dbReference type="ChEBI" id="CHEBI:15378"/>
        <dbReference type="ChEBI" id="CHEBI:33019"/>
        <dbReference type="ChEBI" id="CHEBI:46398"/>
        <dbReference type="ChEBI" id="CHEBI:58601"/>
        <dbReference type="ChEBI" id="CHEBI:58885"/>
        <dbReference type="EC" id="2.7.7.9"/>
    </reaction>
</comment>
<dbReference type="Gene3D" id="2.160.10.10">
    <property type="entry name" value="Hexapeptide repeat proteins"/>
    <property type="match status" value="1"/>
</dbReference>
<dbReference type="SUPFAM" id="SSF53448">
    <property type="entry name" value="Nucleotide-diphospho-sugar transferases"/>
    <property type="match status" value="1"/>
</dbReference>
<sequence length="638" mass="71130">MTLHSLVIQKLLSTNAHIGRRLAAQHFKMYAYGMRNGLTIVDSDKTLICLRNACNFISHLARNNASIMFVNTNPLHQEIVDLMSSKISSLSPERSNSLWRMGGFLTNSFSPKKFRSRNKKVRFGPTQLPDCVVVFDTERKSSVVPEAYRLQIPIVALVDSNMPLDFYEKITYPVPANDSVQFVYLFCNMITKCFMLEEKKKKEDGVGLLGRKTRSREEAQPIEQSASESGEKDEVLLIPLDKLELLSQDIAKTKEILDKLVVVKFNGALGTTMGFSGPKSLIEIREGLTLLDVIIEQIQSLNAKYGCKVPLLLMNTNKTHDDTLKVLEKYSKSNIDIQSFIQGQQAEPESLGLHSVDDLYPSDPGTAFLSLVKSETLDLLLSQGKEYVLVVNSDNACAVIDPKILNHVTQKKIEYCMEVTPTTTSFSRTSVLSSQEGKFKLVHIAQNPSRHSTKKFKFMDAGSLWVNLKAIKRLVDTDAMKMEKLSTSKAVDPDDKESAVGSAIQLFDQAIGVNVPQSRYLPVNSTLDLLLLQSDIYTYDEGILARNRAINPSISLGPEFEKVSDFQSRFKSTPSIVGLDSLKVTGDVWFGADITLKGKVKIAAEPGEKLEIPDNVVIKNKDITNPSDILYNSDNDRE</sequence>